<protein>
    <recommendedName>
        <fullName evidence="14">CRISPR-associated helicase/endonuclease Cas3</fullName>
    </recommendedName>
</protein>
<keyword evidence="8" id="KW-0067">ATP-binding</keyword>
<sequence length="816" mass="93846">MKLSSEGIGREAFWMKYYAHYDSVSEIRHLLAEHLHNVAQNGQQLIPPTVRFPSLENRDVGVLAKIIMFLHDIGKYTDYFQSHLMEGKTSLLSSHAHISACFARALAKNCLDHVPDPEKQVWAFIAYLCVRFHHGNPTLKELFSNDIWSILEQQHANLSQKWIEVLTDLGLQEDGDFLQLPQHVDLCQWRSDTRHFLHMPQHMKGRLRKDYWFFALYYFFSLLIDSDKLDSGGILPSVVKTVPAARVTDYIGAKHGGEMSSPMTEKRESARQQMLSVLKGLGDEQIRKEKFFTITAPTGIGKTLASLECALYLQQRIAELEGYIPRIITAIPFINIIEQSRWDYEGVFGKDAYVLTHHRLADFSFSAGESEELPLDQRLLLTEAWEADVVLTTFVQLFHSIFTNRNRPLKKFHKLAGSIIILDEVQALPEKYMPLIGAVVRKMAEYYGTRFILMTATQPQLLELGDRLLGQSFRKPVELLPSHREYFSSLTRTRLISQIGRERNGEEFFNLFLDTWQSHQSALIVVNTIRRSKEIYQLLKRAHSEGILRNVEIFYLSTNIVPWQRNQVIEAVRGRLDDPNGNPVILVSTQAIEAGVDLNFDIGYRDLAPLGSIIQTAGRVNRSGERGELCPVYVMRLGDDAQYIYGSHHLNWTKKLLDMYEEIPEPLFPSLLFDYYQKLAEHLPMDASRDLWNEAVCRLDLDKLNEFQLIETDGVADVFVELTKEATKLADEYERVMTAENMPVYEKEAVLRRITTAMSQYMVQIRANRLVNSQLAEFVTRGGVKGNFFWVSPNEVDKFYDMQTGFKDEGGEAYLY</sequence>
<evidence type="ECO:0000256" key="2">
    <source>
        <dbReference type="ARBA" id="ARBA00009046"/>
    </source>
</evidence>
<dbReference type="SUPFAM" id="SSF52540">
    <property type="entry name" value="P-loop containing nucleoside triphosphate hydrolases"/>
    <property type="match status" value="1"/>
</dbReference>
<dbReference type="AlphaFoldDB" id="A0AA91QMP7"/>
<evidence type="ECO:0000313" key="13">
    <source>
        <dbReference type="Proteomes" id="UP000198378"/>
    </source>
</evidence>
<evidence type="ECO:0000259" key="11">
    <source>
        <dbReference type="PROSITE" id="PS51643"/>
    </source>
</evidence>
<dbReference type="GO" id="GO:0046872">
    <property type="term" value="F:metal ion binding"/>
    <property type="evidence" value="ECO:0007669"/>
    <property type="project" value="UniProtKB-KW"/>
</dbReference>
<evidence type="ECO:0000256" key="4">
    <source>
        <dbReference type="ARBA" id="ARBA00022723"/>
    </source>
</evidence>
<evidence type="ECO:0000256" key="9">
    <source>
        <dbReference type="ARBA" id="ARBA00023118"/>
    </source>
</evidence>
<keyword evidence="9" id="KW-0051">Antiviral defense</keyword>
<evidence type="ECO:0008006" key="14">
    <source>
        <dbReference type="Google" id="ProtNLM"/>
    </source>
</evidence>
<dbReference type="NCBIfam" id="TIGR01587">
    <property type="entry name" value="cas3_core"/>
    <property type="match status" value="1"/>
</dbReference>
<comment type="similarity">
    <text evidence="2">In the central section; belongs to the CRISPR-associated helicase Cas3 family.</text>
</comment>
<dbReference type="GO" id="GO:0016787">
    <property type="term" value="F:hydrolase activity"/>
    <property type="evidence" value="ECO:0007669"/>
    <property type="project" value="UniProtKB-KW"/>
</dbReference>
<dbReference type="InterPro" id="IPR006483">
    <property type="entry name" value="CRISPR-assoc_Cas3_HD"/>
</dbReference>
<evidence type="ECO:0000256" key="7">
    <source>
        <dbReference type="ARBA" id="ARBA00022806"/>
    </source>
</evidence>
<evidence type="ECO:0000256" key="1">
    <source>
        <dbReference type="ARBA" id="ARBA00006847"/>
    </source>
</evidence>
<keyword evidence="13" id="KW-1185">Reference proteome</keyword>
<feature type="domain" description="HD Cas3-type" evidence="11">
    <location>
        <begin position="24"/>
        <end position="229"/>
    </location>
</feature>
<dbReference type="Gene3D" id="3.40.50.300">
    <property type="entry name" value="P-loop containing nucleotide triphosphate hydrolases"/>
    <property type="match status" value="2"/>
</dbReference>
<dbReference type="Gene3D" id="1.10.3210.30">
    <property type="match status" value="1"/>
</dbReference>
<keyword evidence="3" id="KW-0540">Nuclease</keyword>
<dbReference type="CDD" id="cd09641">
    <property type="entry name" value="Cas3''_I"/>
    <property type="match status" value="1"/>
</dbReference>
<evidence type="ECO:0000256" key="5">
    <source>
        <dbReference type="ARBA" id="ARBA00022741"/>
    </source>
</evidence>
<accession>A0AA91QMP7</accession>
<keyword evidence="6" id="KW-0378">Hydrolase</keyword>
<comment type="similarity">
    <text evidence="1">In the N-terminal section; belongs to the CRISPR-associated nuclease Cas3-HD family.</text>
</comment>
<reference evidence="12 13" key="1">
    <citation type="submission" date="2017-05" db="EMBL/GenBank/DDBJ databases">
        <title>The genome sequence of Geobacillus thermocatenulatus DSM 730.</title>
        <authorList>
            <person name="Ramaloko W.T."/>
            <person name="Koen N."/>
            <person name="Polliack S."/>
            <person name="Aliyu H."/>
            <person name="Lebre P."/>
            <person name="Mohr T."/>
            <person name="Oswald F."/>
            <person name="Zwick M."/>
            <person name="Neumann A."/>
            <person name="Syldatk C."/>
            <person name="Cowan D."/>
            <person name="De Maayer P."/>
        </authorList>
    </citation>
    <scope>NUCLEOTIDE SEQUENCE [LARGE SCALE GENOMIC DNA]</scope>
    <source>
        <strain evidence="12 13">BGSC 93A1</strain>
    </source>
</reference>
<dbReference type="Pfam" id="PF00270">
    <property type="entry name" value="DEAD"/>
    <property type="match status" value="1"/>
</dbReference>
<dbReference type="PROSITE" id="PS51192">
    <property type="entry name" value="HELICASE_ATP_BIND_1"/>
    <property type="match status" value="1"/>
</dbReference>
<keyword evidence="7" id="KW-0347">Helicase</keyword>
<keyword evidence="5" id="KW-0547">Nucleotide-binding</keyword>
<dbReference type="EMBL" id="NEWK01000002">
    <property type="protein sequence ID" value="OXB87063.1"/>
    <property type="molecule type" value="Genomic_DNA"/>
</dbReference>
<dbReference type="InterPro" id="IPR011545">
    <property type="entry name" value="DEAD/DEAH_box_helicase_dom"/>
</dbReference>
<dbReference type="GO" id="GO:0004518">
    <property type="term" value="F:nuclease activity"/>
    <property type="evidence" value="ECO:0007669"/>
    <property type="project" value="UniProtKB-KW"/>
</dbReference>
<evidence type="ECO:0000256" key="8">
    <source>
        <dbReference type="ARBA" id="ARBA00022840"/>
    </source>
</evidence>
<evidence type="ECO:0000256" key="6">
    <source>
        <dbReference type="ARBA" id="ARBA00022801"/>
    </source>
</evidence>
<comment type="caution">
    <text evidence="12">The sequence shown here is derived from an EMBL/GenBank/DDBJ whole genome shotgun (WGS) entry which is preliminary data.</text>
</comment>
<evidence type="ECO:0000256" key="3">
    <source>
        <dbReference type="ARBA" id="ARBA00022722"/>
    </source>
</evidence>
<dbReference type="Pfam" id="PF18019">
    <property type="entry name" value="Cas3_HD"/>
    <property type="match status" value="1"/>
</dbReference>
<dbReference type="Pfam" id="PF22590">
    <property type="entry name" value="Cas3-like_C_2"/>
    <property type="match status" value="1"/>
</dbReference>
<keyword evidence="4" id="KW-0479">Metal-binding</keyword>
<dbReference type="InterPro" id="IPR054712">
    <property type="entry name" value="Cas3-like_dom"/>
</dbReference>
<dbReference type="GO" id="GO:0051607">
    <property type="term" value="P:defense response to virus"/>
    <property type="evidence" value="ECO:0007669"/>
    <property type="project" value="UniProtKB-KW"/>
</dbReference>
<dbReference type="InterPro" id="IPR006474">
    <property type="entry name" value="Helicase_Cas3_CRISPR-ass_core"/>
</dbReference>
<dbReference type="NCBIfam" id="TIGR01596">
    <property type="entry name" value="cas3_HD"/>
    <property type="match status" value="1"/>
</dbReference>
<proteinExistence type="inferred from homology"/>
<dbReference type="Proteomes" id="UP000198378">
    <property type="component" value="Unassembled WGS sequence"/>
</dbReference>
<dbReference type="InterPro" id="IPR027417">
    <property type="entry name" value="P-loop_NTPase"/>
</dbReference>
<evidence type="ECO:0000313" key="12">
    <source>
        <dbReference type="EMBL" id="OXB87063.1"/>
    </source>
</evidence>
<dbReference type="GO" id="GO:0004386">
    <property type="term" value="F:helicase activity"/>
    <property type="evidence" value="ECO:0007669"/>
    <property type="project" value="UniProtKB-KW"/>
</dbReference>
<dbReference type="PROSITE" id="PS51643">
    <property type="entry name" value="HD_CAS3"/>
    <property type="match status" value="1"/>
</dbReference>
<dbReference type="InterPro" id="IPR038257">
    <property type="entry name" value="CRISPR-assoc_Cas3_HD_sf"/>
</dbReference>
<dbReference type="InterPro" id="IPR014001">
    <property type="entry name" value="Helicase_ATP-bd"/>
</dbReference>
<feature type="domain" description="Helicase ATP-binding" evidence="10">
    <location>
        <begin position="283"/>
        <end position="476"/>
    </location>
</feature>
<gene>
    <name evidence="12" type="ORF">B9L19_16680</name>
</gene>
<dbReference type="GO" id="GO:0003676">
    <property type="term" value="F:nucleic acid binding"/>
    <property type="evidence" value="ECO:0007669"/>
    <property type="project" value="InterPro"/>
</dbReference>
<name>A0AA91QMP7_9BACL</name>
<evidence type="ECO:0000259" key="10">
    <source>
        <dbReference type="PROSITE" id="PS51192"/>
    </source>
</evidence>
<organism evidence="12 13">
    <name type="scientific">Geobacillus thermocatenulatus</name>
    <dbReference type="NCBI Taxonomy" id="33938"/>
    <lineage>
        <taxon>Bacteria</taxon>
        <taxon>Bacillati</taxon>
        <taxon>Bacillota</taxon>
        <taxon>Bacilli</taxon>
        <taxon>Bacillales</taxon>
        <taxon>Anoxybacillaceae</taxon>
        <taxon>Geobacillus</taxon>
        <taxon>Geobacillus thermoleovorans group</taxon>
    </lineage>
</organism>
<dbReference type="GO" id="GO:0005524">
    <property type="term" value="F:ATP binding"/>
    <property type="evidence" value="ECO:0007669"/>
    <property type="project" value="UniProtKB-KW"/>
</dbReference>
<dbReference type="CDD" id="cd17930">
    <property type="entry name" value="DEXHc_cas3"/>
    <property type="match status" value="1"/>
</dbReference>